<organism evidence="1">
    <name type="scientific">marine metagenome</name>
    <dbReference type="NCBI Taxonomy" id="408172"/>
    <lineage>
        <taxon>unclassified sequences</taxon>
        <taxon>metagenomes</taxon>
        <taxon>ecological metagenomes</taxon>
    </lineage>
</organism>
<proteinExistence type="predicted"/>
<name>A0A381P5T6_9ZZZZ</name>
<evidence type="ECO:0000313" key="1">
    <source>
        <dbReference type="EMBL" id="SUZ61003.1"/>
    </source>
</evidence>
<dbReference type="SUPFAM" id="SSF51197">
    <property type="entry name" value="Clavaminate synthase-like"/>
    <property type="match status" value="1"/>
</dbReference>
<dbReference type="InterPro" id="IPR008775">
    <property type="entry name" value="Phytyl_CoA_dOase-like"/>
</dbReference>
<accession>A0A381P5T6</accession>
<dbReference type="PANTHER" id="PTHR20883:SF48">
    <property type="entry name" value="ECTOINE DIOXYGENASE"/>
    <property type="match status" value="1"/>
</dbReference>
<dbReference type="GO" id="GO:0046872">
    <property type="term" value="F:metal ion binding"/>
    <property type="evidence" value="ECO:0007669"/>
    <property type="project" value="UniProtKB-ARBA"/>
</dbReference>
<evidence type="ECO:0008006" key="2">
    <source>
        <dbReference type="Google" id="ProtNLM"/>
    </source>
</evidence>
<gene>
    <name evidence="1" type="ORF">METZ01_LOCUS13857</name>
</gene>
<protein>
    <recommendedName>
        <fullName evidence="2">Phytanoyl-CoA dioxygenase family protein</fullName>
    </recommendedName>
</protein>
<reference evidence="1" key="1">
    <citation type="submission" date="2018-05" db="EMBL/GenBank/DDBJ databases">
        <authorList>
            <person name="Lanie J.A."/>
            <person name="Ng W.-L."/>
            <person name="Kazmierczak K.M."/>
            <person name="Andrzejewski T.M."/>
            <person name="Davidsen T.M."/>
            <person name="Wayne K.J."/>
            <person name="Tettelin H."/>
            <person name="Glass J.I."/>
            <person name="Rusch D."/>
            <person name="Podicherti R."/>
            <person name="Tsui H.-C.T."/>
            <person name="Winkler M.E."/>
        </authorList>
    </citation>
    <scope>NUCLEOTIDE SEQUENCE</scope>
</reference>
<dbReference type="GO" id="GO:0016491">
    <property type="term" value="F:oxidoreductase activity"/>
    <property type="evidence" value="ECO:0007669"/>
    <property type="project" value="UniProtKB-ARBA"/>
</dbReference>
<dbReference type="PANTHER" id="PTHR20883">
    <property type="entry name" value="PHYTANOYL-COA DIOXYGENASE DOMAIN CONTAINING 1"/>
    <property type="match status" value="1"/>
</dbReference>
<dbReference type="EMBL" id="UINC01000777">
    <property type="protein sequence ID" value="SUZ61003.1"/>
    <property type="molecule type" value="Genomic_DNA"/>
</dbReference>
<dbReference type="Pfam" id="PF05721">
    <property type="entry name" value="PhyH"/>
    <property type="match status" value="1"/>
</dbReference>
<dbReference type="Gene3D" id="2.60.120.620">
    <property type="entry name" value="q2cbj1_9rhob like domain"/>
    <property type="match status" value="1"/>
</dbReference>
<sequence>VLTDQQLADYHREGFLVLKGQVCDADICRLEEGFERNPPLDGTLYDVRELEYPEPGRYTLANNCLKDPDLSFLADHHRITPAAGQVLGAEPKLSAYVIYDRTPGGPGVPSHNDYKRWRPVGSSMNWVFAIVPFCDFDEHTGQLLVAPGSHHLERVRPGSERPLEVEAPLRPSEDSYVDPELCRGDLLLMNMHLWHRANGNSSESHRIGAFNKYAAADAPPATGWFLYDDEVYEALTPDGRSILAAHSSKKIKSTRLLLLREGDDQEVLLVKGENGRLALPGGPALVEKSIPDWDTGNYIAALQAAVRESVKIETPWVSYVGDFPEGDHLCRVYAYTLNGMGFPVGYKDGEWMGRQCLESATPDLFGGWETEALDLWSDDRIIRGKGLTQAQCRVDQYAY</sequence>
<dbReference type="AlphaFoldDB" id="A0A381P5T6"/>
<feature type="non-terminal residue" evidence="1">
    <location>
        <position position="1"/>
    </location>
</feature>